<keyword evidence="6" id="KW-1185">Reference proteome</keyword>
<reference evidence="5 6" key="1">
    <citation type="submission" date="2016-08" db="EMBL/GenBank/DDBJ databases">
        <title>Whole genome sequence of Mesorhizobium sp. strain UASWS1009 isolated from industrial sewage.</title>
        <authorList>
            <person name="Crovadore J."/>
            <person name="Calmin G."/>
            <person name="Chablais R."/>
            <person name="Cochard B."/>
            <person name="Lefort F."/>
        </authorList>
    </citation>
    <scope>NUCLEOTIDE SEQUENCE [LARGE SCALE GENOMIC DNA]</scope>
    <source>
        <strain evidence="5 6">UASWS1009</strain>
    </source>
</reference>
<dbReference type="SUPFAM" id="SSF55469">
    <property type="entry name" value="FMN-dependent nitroreductase-like"/>
    <property type="match status" value="1"/>
</dbReference>
<proteinExistence type="predicted"/>
<dbReference type="AlphaFoldDB" id="A0A1C2DF84"/>
<keyword evidence="1" id="KW-0285">Flavoprotein</keyword>
<evidence type="ECO:0000259" key="4">
    <source>
        <dbReference type="Pfam" id="PF00881"/>
    </source>
</evidence>
<evidence type="ECO:0000256" key="1">
    <source>
        <dbReference type="ARBA" id="ARBA00022630"/>
    </source>
</evidence>
<keyword evidence="3" id="KW-0560">Oxidoreductase</keyword>
<organism evidence="5 6">
    <name type="scientific">Mesorhizobium hungaricum</name>
    <dbReference type="NCBI Taxonomy" id="1566387"/>
    <lineage>
        <taxon>Bacteria</taxon>
        <taxon>Pseudomonadati</taxon>
        <taxon>Pseudomonadota</taxon>
        <taxon>Alphaproteobacteria</taxon>
        <taxon>Hyphomicrobiales</taxon>
        <taxon>Phyllobacteriaceae</taxon>
        <taxon>Mesorhizobium</taxon>
    </lineage>
</organism>
<dbReference type="InterPro" id="IPR029479">
    <property type="entry name" value="Nitroreductase"/>
</dbReference>
<name>A0A1C2DF84_9HYPH</name>
<dbReference type="Pfam" id="PF00881">
    <property type="entry name" value="Nitroreductase"/>
    <property type="match status" value="1"/>
</dbReference>
<dbReference type="EMBL" id="MDEO01000036">
    <property type="protein sequence ID" value="OCX13421.1"/>
    <property type="molecule type" value="Genomic_DNA"/>
</dbReference>
<evidence type="ECO:0000256" key="2">
    <source>
        <dbReference type="ARBA" id="ARBA00022643"/>
    </source>
</evidence>
<dbReference type="PANTHER" id="PTHR23026:SF90">
    <property type="entry name" value="IODOTYROSINE DEIODINASE 1"/>
    <property type="match status" value="1"/>
</dbReference>
<dbReference type="PANTHER" id="PTHR23026">
    <property type="entry name" value="NADPH NITROREDUCTASE"/>
    <property type="match status" value="1"/>
</dbReference>
<evidence type="ECO:0000313" key="5">
    <source>
        <dbReference type="EMBL" id="OCX13421.1"/>
    </source>
</evidence>
<dbReference type="Gene3D" id="3.40.109.10">
    <property type="entry name" value="NADH Oxidase"/>
    <property type="match status" value="1"/>
</dbReference>
<dbReference type="OrthoDB" id="9802510at2"/>
<sequence>MKPTASYQPIPLPDYRELPLETMRANAEAFYAELRARHTVREFSTRPVPRDIIETCILAAGTAPNGANHQPWHFAVISDASIKKRIREAAEIEEKAFYEGRAGEEWLAALAPLGTDADKPFLEEAPWLICIFGERRSRSADGVMRKNYYVPESVSIATGFLITAIHRAGLVALTHTPNPMSFLNEICGRDPHDKPYILMVVGYPKEGATIPTHAIEKKPLSEIATFI</sequence>
<feature type="domain" description="Nitroreductase" evidence="4">
    <location>
        <begin position="34"/>
        <end position="203"/>
    </location>
</feature>
<dbReference type="GO" id="GO:0016491">
    <property type="term" value="F:oxidoreductase activity"/>
    <property type="evidence" value="ECO:0007669"/>
    <property type="project" value="UniProtKB-KW"/>
</dbReference>
<dbReference type="STRING" id="1566387.QV13_28440"/>
<accession>A0A1C2DF84</accession>
<comment type="caution">
    <text evidence="5">The sequence shown here is derived from an EMBL/GenBank/DDBJ whole genome shotgun (WGS) entry which is preliminary data.</text>
</comment>
<dbReference type="InterPro" id="IPR000415">
    <property type="entry name" value="Nitroreductase-like"/>
</dbReference>
<gene>
    <name evidence="5" type="ORF">QV13_28440</name>
</gene>
<evidence type="ECO:0000313" key="6">
    <source>
        <dbReference type="Proteomes" id="UP000094412"/>
    </source>
</evidence>
<protein>
    <submittedName>
        <fullName evidence="5">Nitroreductase</fullName>
    </submittedName>
</protein>
<keyword evidence="2" id="KW-0288">FMN</keyword>
<dbReference type="Proteomes" id="UP000094412">
    <property type="component" value="Unassembled WGS sequence"/>
</dbReference>
<dbReference type="CDD" id="cd02144">
    <property type="entry name" value="iodotyrosine_dehalogenase"/>
    <property type="match status" value="1"/>
</dbReference>
<dbReference type="InterPro" id="IPR050627">
    <property type="entry name" value="Nitroreductase/BluB"/>
</dbReference>
<dbReference type="RefSeq" id="WP_024922911.1">
    <property type="nucleotide sequence ID" value="NZ_MDEO01000036.1"/>
</dbReference>
<evidence type="ECO:0000256" key="3">
    <source>
        <dbReference type="ARBA" id="ARBA00023002"/>
    </source>
</evidence>